<organism evidence="2 3">
    <name type="scientific">Halocaridina rubra</name>
    <name type="common">Hawaiian red shrimp</name>
    <dbReference type="NCBI Taxonomy" id="373956"/>
    <lineage>
        <taxon>Eukaryota</taxon>
        <taxon>Metazoa</taxon>
        <taxon>Ecdysozoa</taxon>
        <taxon>Arthropoda</taxon>
        <taxon>Crustacea</taxon>
        <taxon>Multicrustacea</taxon>
        <taxon>Malacostraca</taxon>
        <taxon>Eumalacostraca</taxon>
        <taxon>Eucarida</taxon>
        <taxon>Decapoda</taxon>
        <taxon>Pleocyemata</taxon>
        <taxon>Caridea</taxon>
        <taxon>Atyoidea</taxon>
        <taxon>Atyidae</taxon>
        <taxon>Halocaridina</taxon>
    </lineage>
</organism>
<keyword evidence="3" id="KW-1185">Reference proteome</keyword>
<evidence type="ECO:0000313" key="2">
    <source>
        <dbReference type="EMBL" id="KAK7075348.1"/>
    </source>
</evidence>
<reference evidence="2 3" key="1">
    <citation type="submission" date="2023-11" db="EMBL/GenBank/DDBJ databases">
        <title>Halocaridina rubra genome assembly.</title>
        <authorList>
            <person name="Smith C."/>
        </authorList>
    </citation>
    <scope>NUCLEOTIDE SEQUENCE [LARGE SCALE GENOMIC DNA]</scope>
    <source>
        <strain evidence="2">EP-1</strain>
        <tissue evidence="2">Whole</tissue>
    </source>
</reference>
<proteinExistence type="predicted"/>
<feature type="compositionally biased region" description="Basic and acidic residues" evidence="1">
    <location>
        <begin position="67"/>
        <end position="85"/>
    </location>
</feature>
<feature type="compositionally biased region" description="Basic residues" evidence="1">
    <location>
        <begin position="1"/>
        <end position="10"/>
    </location>
</feature>
<evidence type="ECO:0000313" key="3">
    <source>
        <dbReference type="Proteomes" id="UP001381693"/>
    </source>
</evidence>
<gene>
    <name evidence="2" type="ORF">SK128_005413</name>
</gene>
<sequence length="85" mass="9553">MEKTPLKLKLKLGGSPSTPEQRKGSPVHPTIIPNMTEEEQGQMMSDEELEDEEGIEEGQGEDQGLEEEGRSKSRHMHHDEGSRLE</sequence>
<comment type="caution">
    <text evidence="2">The sequence shown here is derived from an EMBL/GenBank/DDBJ whole genome shotgun (WGS) entry which is preliminary data.</text>
</comment>
<protein>
    <submittedName>
        <fullName evidence="2">Uncharacterized protein</fullName>
    </submittedName>
</protein>
<name>A0AAN8X6I9_HALRR</name>
<feature type="region of interest" description="Disordered" evidence="1">
    <location>
        <begin position="1"/>
        <end position="85"/>
    </location>
</feature>
<dbReference type="Proteomes" id="UP001381693">
    <property type="component" value="Unassembled WGS sequence"/>
</dbReference>
<evidence type="ECO:0000256" key="1">
    <source>
        <dbReference type="SAM" id="MobiDB-lite"/>
    </source>
</evidence>
<feature type="compositionally biased region" description="Acidic residues" evidence="1">
    <location>
        <begin position="36"/>
        <end position="66"/>
    </location>
</feature>
<dbReference type="EMBL" id="JAXCGZ010011187">
    <property type="protein sequence ID" value="KAK7075348.1"/>
    <property type="molecule type" value="Genomic_DNA"/>
</dbReference>
<dbReference type="AlphaFoldDB" id="A0AAN8X6I9"/>
<accession>A0AAN8X6I9</accession>